<dbReference type="OrthoDB" id="6155116at2759"/>
<dbReference type="KEGG" id="lgi:LOTGIDRAFT_238835"/>
<dbReference type="AlphaFoldDB" id="V4AZI3"/>
<dbReference type="EMBL" id="KB201110">
    <property type="protein sequence ID" value="ESO99141.1"/>
    <property type="molecule type" value="Genomic_DNA"/>
</dbReference>
<accession>V4AZI3</accession>
<keyword evidence="3" id="KW-1185">Reference proteome</keyword>
<dbReference type="GeneID" id="20250883"/>
<dbReference type="Proteomes" id="UP000030746">
    <property type="component" value="Unassembled WGS sequence"/>
</dbReference>
<feature type="region of interest" description="Disordered" evidence="1">
    <location>
        <begin position="169"/>
        <end position="193"/>
    </location>
</feature>
<dbReference type="RefSeq" id="XP_009050158.1">
    <property type="nucleotide sequence ID" value="XM_009051910.1"/>
</dbReference>
<reference evidence="2 3" key="1">
    <citation type="journal article" date="2013" name="Nature">
        <title>Insights into bilaterian evolution from three spiralian genomes.</title>
        <authorList>
            <person name="Simakov O."/>
            <person name="Marletaz F."/>
            <person name="Cho S.J."/>
            <person name="Edsinger-Gonzales E."/>
            <person name="Havlak P."/>
            <person name="Hellsten U."/>
            <person name="Kuo D.H."/>
            <person name="Larsson T."/>
            <person name="Lv J."/>
            <person name="Arendt D."/>
            <person name="Savage R."/>
            <person name="Osoegawa K."/>
            <person name="de Jong P."/>
            <person name="Grimwood J."/>
            <person name="Chapman J.A."/>
            <person name="Shapiro H."/>
            <person name="Aerts A."/>
            <person name="Otillar R.P."/>
            <person name="Terry A.Y."/>
            <person name="Boore J.L."/>
            <person name="Grigoriev I.V."/>
            <person name="Lindberg D.R."/>
            <person name="Seaver E.C."/>
            <person name="Weisblat D.A."/>
            <person name="Putnam N.H."/>
            <person name="Rokhsar D.S."/>
        </authorList>
    </citation>
    <scope>NUCLEOTIDE SEQUENCE [LARGE SCALE GENOMIC DNA]</scope>
</reference>
<proteinExistence type="predicted"/>
<evidence type="ECO:0000313" key="2">
    <source>
        <dbReference type="EMBL" id="ESO99141.1"/>
    </source>
</evidence>
<evidence type="ECO:0000313" key="3">
    <source>
        <dbReference type="Proteomes" id="UP000030746"/>
    </source>
</evidence>
<organism evidence="2 3">
    <name type="scientific">Lottia gigantea</name>
    <name type="common">Giant owl limpet</name>
    <dbReference type="NCBI Taxonomy" id="225164"/>
    <lineage>
        <taxon>Eukaryota</taxon>
        <taxon>Metazoa</taxon>
        <taxon>Spiralia</taxon>
        <taxon>Lophotrochozoa</taxon>
        <taxon>Mollusca</taxon>
        <taxon>Gastropoda</taxon>
        <taxon>Patellogastropoda</taxon>
        <taxon>Lottioidea</taxon>
        <taxon>Lottiidae</taxon>
        <taxon>Lottia</taxon>
    </lineage>
</organism>
<dbReference type="CTD" id="20250883"/>
<dbReference type="OMA" id="DLHWIGN"/>
<dbReference type="HOGENOM" id="CLU_1410285_0_0_1"/>
<gene>
    <name evidence="2" type="ORF">LOTGIDRAFT_238835</name>
</gene>
<protein>
    <submittedName>
        <fullName evidence="2">Uncharacterized protein</fullName>
    </submittedName>
</protein>
<name>V4AZI3_LOTGI</name>
<evidence type="ECO:0000256" key="1">
    <source>
        <dbReference type="SAM" id="MobiDB-lite"/>
    </source>
</evidence>
<sequence>MSKSSIEEYLKESVKSYQACHVKNSARRSSLQKKTEGIEMARKKMTTHMEREEKLLRRQLSNMQLDQIRREMTSPLLEVRRSESLTRQRTRKISSITSRELQGQEYAARRGRRVSKEFEDLTMIPSTGKLLLKAKSKGTRAFSPLMQKLSVSNSLTSLPSTEDLDLVENKSVRRPRKSVQQQQYEKALKSTRI</sequence>